<dbReference type="AlphaFoldDB" id="A0A444X8K1"/>
<reference evidence="1 2" key="1">
    <citation type="submission" date="2019-01" db="EMBL/GenBank/DDBJ databases">
        <title>Sequencing of cultivated peanut Arachis hypogaea provides insights into genome evolution and oil improvement.</title>
        <authorList>
            <person name="Chen X."/>
        </authorList>
    </citation>
    <scope>NUCLEOTIDE SEQUENCE [LARGE SCALE GENOMIC DNA]</scope>
    <source>
        <strain evidence="2">cv. Fuhuasheng</strain>
        <tissue evidence="1">Leaves</tissue>
    </source>
</reference>
<sequence>MAYCISYNYAINIKVVRQYNKNATELNGLETCTIAGKKNDKADSHYFVIGTIKEVMDEPDWWYYSYMGFGIEEEFPVDPSGHQHQQQRPFGYPLVFQQWTSKSYGG</sequence>
<evidence type="ECO:0000313" key="1">
    <source>
        <dbReference type="EMBL" id="RYQ86018.1"/>
    </source>
</evidence>
<protein>
    <submittedName>
        <fullName evidence="1">Uncharacterized protein</fullName>
    </submittedName>
</protein>
<name>A0A444X8K1_ARAHY</name>
<dbReference type="Proteomes" id="UP000289738">
    <property type="component" value="Chromosome B10"/>
</dbReference>
<accession>A0A444X8K1</accession>
<proteinExistence type="predicted"/>
<evidence type="ECO:0000313" key="2">
    <source>
        <dbReference type="Proteomes" id="UP000289738"/>
    </source>
</evidence>
<organism evidence="1 2">
    <name type="scientific">Arachis hypogaea</name>
    <name type="common">Peanut</name>
    <dbReference type="NCBI Taxonomy" id="3818"/>
    <lineage>
        <taxon>Eukaryota</taxon>
        <taxon>Viridiplantae</taxon>
        <taxon>Streptophyta</taxon>
        <taxon>Embryophyta</taxon>
        <taxon>Tracheophyta</taxon>
        <taxon>Spermatophyta</taxon>
        <taxon>Magnoliopsida</taxon>
        <taxon>eudicotyledons</taxon>
        <taxon>Gunneridae</taxon>
        <taxon>Pentapetalae</taxon>
        <taxon>rosids</taxon>
        <taxon>fabids</taxon>
        <taxon>Fabales</taxon>
        <taxon>Fabaceae</taxon>
        <taxon>Papilionoideae</taxon>
        <taxon>50 kb inversion clade</taxon>
        <taxon>dalbergioids sensu lato</taxon>
        <taxon>Dalbergieae</taxon>
        <taxon>Pterocarpus clade</taxon>
        <taxon>Arachis</taxon>
    </lineage>
</organism>
<dbReference type="EMBL" id="SDMP01000020">
    <property type="protein sequence ID" value="RYQ86018.1"/>
    <property type="molecule type" value="Genomic_DNA"/>
</dbReference>
<keyword evidence="2" id="KW-1185">Reference proteome</keyword>
<gene>
    <name evidence="1" type="ORF">Ahy_B10g105667</name>
</gene>
<comment type="caution">
    <text evidence="1">The sequence shown here is derived from an EMBL/GenBank/DDBJ whole genome shotgun (WGS) entry which is preliminary data.</text>
</comment>